<evidence type="ECO:0008006" key="4">
    <source>
        <dbReference type="Google" id="ProtNLM"/>
    </source>
</evidence>
<keyword evidence="2" id="KW-1185">Reference proteome</keyword>
<feature type="region of interest" description="Disordered" evidence="1">
    <location>
        <begin position="688"/>
        <end position="712"/>
    </location>
</feature>
<feature type="compositionally biased region" description="Low complexity" evidence="1">
    <location>
        <begin position="35"/>
        <end position="48"/>
    </location>
</feature>
<dbReference type="PANTHER" id="PTHR34835">
    <property type="entry name" value="OS07G0283600 PROTEIN-RELATED"/>
    <property type="match status" value="1"/>
</dbReference>
<feature type="compositionally biased region" description="Basic and acidic residues" evidence="1">
    <location>
        <begin position="75"/>
        <end position="92"/>
    </location>
</feature>
<feature type="compositionally biased region" description="Acidic residues" evidence="1">
    <location>
        <begin position="104"/>
        <end position="113"/>
    </location>
</feature>
<feature type="compositionally biased region" description="Basic and acidic residues" evidence="1">
    <location>
        <begin position="271"/>
        <end position="284"/>
    </location>
</feature>
<feature type="compositionally biased region" description="Basic and acidic residues" evidence="1">
    <location>
        <begin position="114"/>
        <end position="125"/>
    </location>
</feature>
<dbReference type="Proteomes" id="UP000813463">
    <property type="component" value="Chromosome 5"/>
</dbReference>
<evidence type="ECO:0000313" key="3">
    <source>
        <dbReference type="RefSeq" id="XP_056684016.1"/>
    </source>
</evidence>
<dbReference type="GeneID" id="110797024"/>
<feature type="region of interest" description="Disordered" evidence="1">
    <location>
        <begin position="228"/>
        <end position="287"/>
    </location>
</feature>
<feature type="compositionally biased region" description="Basic and acidic residues" evidence="1">
    <location>
        <begin position="49"/>
        <end position="61"/>
    </location>
</feature>
<feature type="region of interest" description="Disordered" evidence="1">
    <location>
        <begin position="1"/>
        <end position="195"/>
    </location>
</feature>
<name>A0ABM3QKX7_SPIOL</name>
<sequence length="732" mass="83673">MDRGDEEPIASEKICENTSKIEHMQSDEVDNPDDSSLNSTSTEENNTNTKEDHIQTEKDDNPVVSELNTAATEENSTKTDGSKKKNEDEKSHANNQKEVIVTTDNEETDDDDDEKRNEDNERENPRSSTGWENVKKSTLCPGEKKGYVAEEDDEDENNVSDEDENTDGEGDEKTGGDEDESEKPESPTRQKVDEQIEIINKDEFYASAPKRMIRKFVAAKTRLQPLWGVKLMTTDAVKDPVEEEPGETDDDTLLSQFKVSRTQPPKKRTKKEKEANREEEEKPLNKRKREQFQIVTTRDKGKGKLRKIEEDDDDCLELLEIDEDAMPIVPKKKKAKVVLYQKVPPTQLIELIKILPETHKAAIRKIGFGGFLSLSMANHNSALAEYLVTSCNVDKESIILPQSGEIFIKPEDIHLVYGVPLGGEEIQEPENEDIDDNYVEFLRTWRTRFKLKKGSPTNLPLIARIKDLAKQPVCDEFIWNFVIAAVNSCMRSTTNPQLYIKFMYSCMNVNTIANLDWSAFVYKHWKKSVTEWKAGVSFYTGPLPFLLIVYFDRLQRVGQQVPREVPLLSVWNRERMIERIIIEKARGFGQGVVLERMGGEAVVLRNVVPNVQVPPTREAPNMEGTSSNSKTEMMDFLEKFGTLAKTLASNVSEMYIMLDQAHGMFNEEEMIEKMQSLVENIWIKYTSKKQNQSQNQPEEDKKNKTPTILSQDQHLLNEPAFIEELDNLMENA</sequence>
<evidence type="ECO:0000256" key="1">
    <source>
        <dbReference type="SAM" id="MobiDB-lite"/>
    </source>
</evidence>
<reference evidence="3" key="2">
    <citation type="submission" date="2025-08" db="UniProtKB">
        <authorList>
            <consortium name="RefSeq"/>
        </authorList>
    </citation>
    <scope>IDENTIFICATION</scope>
    <source>
        <tissue evidence="3">Leaf</tissue>
    </source>
</reference>
<dbReference type="PANTHER" id="PTHR34835:SF90">
    <property type="entry name" value="AMINOTRANSFERASE-LIKE PLANT MOBILE DOMAIN-CONTAINING PROTEIN"/>
    <property type="match status" value="1"/>
</dbReference>
<dbReference type="RefSeq" id="XP_056684016.1">
    <property type="nucleotide sequence ID" value="XM_056828038.1"/>
</dbReference>
<accession>A0ABM3QKX7</accession>
<evidence type="ECO:0000313" key="2">
    <source>
        <dbReference type="Proteomes" id="UP000813463"/>
    </source>
</evidence>
<feature type="compositionally biased region" description="Acidic residues" evidence="1">
    <location>
        <begin position="241"/>
        <end position="252"/>
    </location>
</feature>
<feature type="compositionally biased region" description="Polar residues" evidence="1">
    <location>
        <begin position="253"/>
        <end position="263"/>
    </location>
</feature>
<feature type="compositionally biased region" description="Basic and acidic residues" evidence="1">
    <location>
        <begin position="13"/>
        <end position="26"/>
    </location>
</feature>
<proteinExistence type="predicted"/>
<gene>
    <name evidence="3" type="primary">LOC110797024</name>
</gene>
<feature type="compositionally biased region" description="Basic and acidic residues" evidence="1">
    <location>
        <begin position="183"/>
        <end position="195"/>
    </location>
</feature>
<reference evidence="2" key="1">
    <citation type="journal article" date="2021" name="Nat. Commun.">
        <title>Genomic analyses provide insights into spinach domestication and the genetic basis of agronomic traits.</title>
        <authorList>
            <person name="Cai X."/>
            <person name="Sun X."/>
            <person name="Xu C."/>
            <person name="Sun H."/>
            <person name="Wang X."/>
            <person name="Ge C."/>
            <person name="Zhang Z."/>
            <person name="Wang Q."/>
            <person name="Fei Z."/>
            <person name="Jiao C."/>
            <person name="Wang Q."/>
        </authorList>
    </citation>
    <scope>NUCLEOTIDE SEQUENCE [LARGE SCALE GENOMIC DNA]</scope>
    <source>
        <strain evidence="2">cv. Varoflay</strain>
    </source>
</reference>
<protein>
    <recommendedName>
        <fullName evidence="4">Ubiquitin-like protease family profile domain-containing protein</fullName>
    </recommendedName>
</protein>
<feature type="compositionally biased region" description="Acidic residues" evidence="1">
    <location>
        <begin position="149"/>
        <end position="170"/>
    </location>
</feature>
<organism evidence="2 3">
    <name type="scientific">Spinacia oleracea</name>
    <name type="common">Spinach</name>
    <dbReference type="NCBI Taxonomy" id="3562"/>
    <lineage>
        <taxon>Eukaryota</taxon>
        <taxon>Viridiplantae</taxon>
        <taxon>Streptophyta</taxon>
        <taxon>Embryophyta</taxon>
        <taxon>Tracheophyta</taxon>
        <taxon>Spermatophyta</taxon>
        <taxon>Magnoliopsida</taxon>
        <taxon>eudicotyledons</taxon>
        <taxon>Gunneridae</taxon>
        <taxon>Pentapetalae</taxon>
        <taxon>Caryophyllales</taxon>
        <taxon>Chenopodiaceae</taxon>
        <taxon>Chenopodioideae</taxon>
        <taxon>Anserineae</taxon>
        <taxon>Spinacia</taxon>
    </lineage>
</organism>